<dbReference type="InterPro" id="IPR009242">
    <property type="entry name" value="DUF896"/>
</dbReference>
<dbReference type="Proteomes" id="UP000033682">
    <property type="component" value="Unassembled WGS sequence"/>
</dbReference>
<keyword evidence="5" id="KW-1185">Reference proteome</keyword>
<protein>
    <recommendedName>
        <fullName evidence="2">UPF0291 protein JF72_08210</fullName>
    </recommendedName>
</protein>
<comment type="subcellular location">
    <subcellularLocation>
        <location evidence="2">Cytoplasm</location>
    </subcellularLocation>
</comment>
<dbReference type="HOGENOM" id="CLU_173137_0_1_9"/>
<dbReference type="GeneID" id="78160458"/>
<dbReference type="Gene3D" id="1.10.287.540">
    <property type="entry name" value="Helix hairpin bin"/>
    <property type="match status" value="1"/>
</dbReference>
<reference evidence="4 5" key="1">
    <citation type="submission" date="2015-01" db="EMBL/GenBank/DDBJ databases">
        <title>Comparative genomics of the lactic acid bacteria isolated from the honey bee gut.</title>
        <authorList>
            <person name="Ellegaard K.M."/>
            <person name="Tamarit D."/>
            <person name="Javelind E."/>
            <person name="Olofsson T."/>
            <person name="Andersson S.G."/>
            <person name="Vasquez A."/>
        </authorList>
    </citation>
    <scope>NUCLEOTIDE SEQUENCE [LARGE SCALE GENOMIC DNA]</scope>
    <source>
        <strain evidence="4 5">Hma11</strain>
    </source>
</reference>
<dbReference type="AlphaFoldDB" id="A0A0F4LSJ3"/>
<evidence type="ECO:0000313" key="4">
    <source>
        <dbReference type="EMBL" id="KJY61530.1"/>
    </source>
</evidence>
<dbReference type="PANTHER" id="PTHR37300">
    <property type="entry name" value="UPF0291 PROTEIN CBO2609/CLC_2481"/>
    <property type="match status" value="1"/>
</dbReference>
<organism evidence="4 5">
    <name type="scientific">Lactobacillus apis</name>
    <dbReference type="NCBI Taxonomy" id="303541"/>
    <lineage>
        <taxon>Bacteria</taxon>
        <taxon>Bacillati</taxon>
        <taxon>Bacillota</taxon>
        <taxon>Bacilli</taxon>
        <taxon>Lactobacillales</taxon>
        <taxon>Lactobacillaceae</taxon>
        <taxon>Lactobacillus</taxon>
    </lineage>
</organism>
<evidence type="ECO:0000256" key="1">
    <source>
        <dbReference type="ARBA" id="ARBA00022490"/>
    </source>
</evidence>
<evidence type="ECO:0000313" key="5">
    <source>
        <dbReference type="Proteomes" id="UP000033682"/>
    </source>
</evidence>
<feature type="region of interest" description="Disordered" evidence="3">
    <location>
        <begin position="68"/>
        <end position="90"/>
    </location>
</feature>
<dbReference type="PATRIC" id="fig|303541.3.peg.978"/>
<feature type="compositionally biased region" description="Basic residues" evidence="3">
    <location>
        <begin position="80"/>
        <end position="90"/>
    </location>
</feature>
<dbReference type="RefSeq" id="WP_046307087.1">
    <property type="nucleotide sequence ID" value="NZ_BMCV01000001.1"/>
</dbReference>
<feature type="compositionally biased region" description="Basic and acidic residues" evidence="3">
    <location>
        <begin position="68"/>
        <end position="79"/>
    </location>
</feature>
<dbReference type="Pfam" id="PF05979">
    <property type="entry name" value="DUF896"/>
    <property type="match status" value="1"/>
</dbReference>
<comment type="similarity">
    <text evidence="2">Belongs to the UPF0291 family.</text>
</comment>
<proteinExistence type="inferred from homology"/>
<comment type="caution">
    <text evidence="4">The sequence shown here is derived from an EMBL/GenBank/DDBJ whole genome shotgun (WGS) entry which is preliminary data.</text>
</comment>
<name>A0A0F4LSJ3_9LACO</name>
<evidence type="ECO:0000256" key="2">
    <source>
        <dbReference type="HAMAP-Rule" id="MF_01103"/>
    </source>
</evidence>
<dbReference type="PANTHER" id="PTHR37300:SF1">
    <property type="entry name" value="UPF0291 PROTEIN YNZC"/>
    <property type="match status" value="1"/>
</dbReference>
<dbReference type="STRING" id="303541.JF72_08210"/>
<dbReference type="GO" id="GO:0005737">
    <property type="term" value="C:cytoplasm"/>
    <property type="evidence" value="ECO:0007669"/>
    <property type="project" value="UniProtKB-SubCell"/>
</dbReference>
<dbReference type="HAMAP" id="MF_01103">
    <property type="entry name" value="UPF0291"/>
    <property type="match status" value="1"/>
</dbReference>
<gene>
    <name evidence="4" type="ORF">JF72_08210</name>
</gene>
<accession>A0A0F4LSJ3</accession>
<dbReference type="OrthoDB" id="390105at2"/>
<dbReference type="EMBL" id="JXLG01000005">
    <property type="protein sequence ID" value="KJY61530.1"/>
    <property type="molecule type" value="Genomic_DNA"/>
</dbReference>
<evidence type="ECO:0000256" key="3">
    <source>
        <dbReference type="SAM" id="MobiDB-lite"/>
    </source>
</evidence>
<keyword evidence="1 2" id="KW-0963">Cytoplasm</keyword>
<sequence>MTENNEQRLTEEQEKKLTDRINELYHKKEAQGLTKEEEEERQKLHKEFIRNFRAGFKQDVEDLVIVDKNGKEVTSEKAKKAQRKKGLRKD</sequence>
<dbReference type="SUPFAM" id="SSF158221">
    <property type="entry name" value="YnzC-like"/>
    <property type="match status" value="1"/>
</dbReference>
<dbReference type="KEGG" id="lapi:DKL56_04595"/>